<dbReference type="Proteomes" id="UP000669179">
    <property type="component" value="Unassembled WGS sequence"/>
</dbReference>
<evidence type="ECO:0000256" key="2">
    <source>
        <dbReference type="SAM" id="Phobius"/>
    </source>
</evidence>
<feature type="transmembrane region" description="Helical" evidence="2">
    <location>
        <begin position="20"/>
        <end position="39"/>
    </location>
</feature>
<reference evidence="3" key="1">
    <citation type="submission" date="2021-03" db="EMBL/GenBank/DDBJ databases">
        <authorList>
            <person name="Kanchanasin P."/>
            <person name="Saeng-In P."/>
            <person name="Phongsopitanun W."/>
            <person name="Yuki M."/>
            <person name="Kudo T."/>
            <person name="Ohkuma M."/>
            <person name="Tanasupawat S."/>
        </authorList>
    </citation>
    <scope>NUCLEOTIDE SEQUENCE</scope>
    <source>
        <strain evidence="3">GKU 128</strain>
    </source>
</reference>
<feature type="region of interest" description="Disordered" evidence="1">
    <location>
        <begin position="43"/>
        <end position="69"/>
    </location>
</feature>
<accession>A0A939PM57</accession>
<keyword evidence="2" id="KW-1133">Transmembrane helix</keyword>
<proteinExistence type="predicted"/>
<evidence type="ECO:0000313" key="3">
    <source>
        <dbReference type="EMBL" id="MBO2451699.1"/>
    </source>
</evidence>
<dbReference type="EMBL" id="JAGEOJ010000014">
    <property type="protein sequence ID" value="MBO2451699.1"/>
    <property type="molecule type" value="Genomic_DNA"/>
</dbReference>
<sequence>MQDIVSSGPERPPGRTPRWVIVAGGLVLAGTVLSAAVALHSGDHKAKPAPTPTPSSTGPVVPDGPDVHAEPGDMPALVLKNGHVSAMDRIDSAAEYGPWTVTLRARNGSLVSGGAVVTFPVHQPALSRRVTIAGADGRGWAAEDEVAWRTSGSYALVRGRLPERDLIRIAEATTIKDQRPAVRAPTGLKVIATGPYRSPVQREARYGTVDVGVGANGLAYAGVVRCGGLEDELYAANAQPIALDRHPNAVVTTSLGGNGLLAWEVEPGLLAYVGYSGVAMNATDVLRNLATRTRLISAAQWQTLRPTRIEGLNNPA</sequence>
<gene>
    <name evidence="3" type="ORF">J4573_31730</name>
</gene>
<name>A0A939PM57_9ACTN</name>
<dbReference type="RefSeq" id="WP_208259610.1">
    <property type="nucleotide sequence ID" value="NZ_JAGEOJ010000014.1"/>
</dbReference>
<protein>
    <submittedName>
        <fullName evidence="3">Uncharacterized protein</fullName>
    </submittedName>
</protein>
<evidence type="ECO:0000313" key="4">
    <source>
        <dbReference type="Proteomes" id="UP000669179"/>
    </source>
</evidence>
<comment type="caution">
    <text evidence="3">The sequence shown here is derived from an EMBL/GenBank/DDBJ whole genome shotgun (WGS) entry which is preliminary data.</text>
</comment>
<dbReference type="AlphaFoldDB" id="A0A939PM57"/>
<evidence type="ECO:0000256" key="1">
    <source>
        <dbReference type="SAM" id="MobiDB-lite"/>
    </source>
</evidence>
<keyword evidence="2" id="KW-0812">Transmembrane</keyword>
<keyword evidence="4" id="KW-1185">Reference proteome</keyword>
<organism evidence="3 4">
    <name type="scientific">Actinomadura barringtoniae</name>
    <dbReference type="NCBI Taxonomy" id="1427535"/>
    <lineage>
        <taxon>Bacteria</taxon>
        <taxon>Bacillati</taxon>
        <taxon>Actinomycetota</taxon>
        <taxon>Actinomycetes</taxon>
        <taxon>Streptosporangiales</taxon>
        <taxon>Thermomonosporaceae</taxon>
        <taxon>Actinomadura</taxon>
    </lineage>
</organism>
<keyword evidence="2" id="KW-0472">Membrane</keyword>